<gene>
    <name evidence="5" type="ORF">EPUS_08602</name>
</gene>
<dbReference type="Proteomes" id="UP000019373">
    <property type="component" value="Unassembled WGS sequence"/>
</dbReference>
<name>U1GLD7_ENDPU</name>
<dbReference type="SUPFAM" id="SSF50044">
    <property type="entry name" value="SH3-domain"/>
    <property type="match status" value="1"/>
</dbReference>
<dbReference type="PANTHER" id="PTHR37542">
    <property type="entry name" value="HELO DOMAIN-CONTAINING PROTEIN-RELATED"/>
    <property type="match status" value="1"/>
</dbReference>
<dbReference type="HOGENOM" id="CLU_545153_0_0_1"/>
<dbReference type="Gene3D" id="2.30.30.40">
    <property type="entry name" value="SH3 Domains"/>
    <property type="match status" value="1"/>
</dbReference>
<dbReference type="PANTHER" id="PTHR37542:SF3">
    <property type="entry name" value="PRION-INHIBITION AND PROPAGATION HELO DOMAIN-CONTAINING PROTEIN"/>
    <property type="match status" value="1"/>
</dbReference>
<dbReference type="EMBL" id="KE720999">
    <property type="protein sequence ID" value="ERF73038.1"/>
    <property type="molecule type" value="Genomic_DNA"/>
</dbReference>
<evidence type="ECO:0000313" key="5">
    <source>
        <dbReference type="EMBL" id="ERF73038.1"/>
    </source>
</evidence>
<accession>U1GLD7</accession>
<reference evidence="6" key="1">
    <citation type="journal article" date="2014" name="BMC Genomics">
        <title>Genome characteristics reveal the impact of lichenization on lichen-forming fungus Endocarpon pusillum Hedwig (Verrucariales, Ascomycota).</title>
        <authorList>
            <person name="Wang Y.-Y."/>
            <person name="Liu B."/>
            <person name="Zhang X.-Y."/>
            <person name="Zhou Q.-M."/>
            <person name="Zhang T."/>
            <person name="Li H."/>
            <person name="Yu Y.-F."/>
            <person name="Zhang X.-L."/>
            <person name="Hao X.-Y."/>
            <person name="Wang M."/>
            <person name="Wang L."/>
            <person name="Wei J.-C."/>
        </authorList>
    </citation>
    <scope>NUCLEOTIDE SEQUENCE [LARGE SCALE GENOMIC DNA]</scope>
    <source>
        <strain evidence="6">Z07020 / HMAS-L-300199</strain>
    </source>
</reference>
<dbReference type="GeneID" id="19243450"/>
<keyword evidence="1 2" id="KW-0728">SH3 domain</keyword>
<dbReference type="Pfam" id="PF14479">
    <property type="entry name" value="HeLo"/>
    <property type="match status" value="1"/>
</dbReference>
<dbReference type="PRINTS" id="PR00452">
    <property type="entry name" value="SH3DOMAIN"/>
</dbReference>
<proteinExistence type="predicted"/>
<evidence type="ECO:0000259" key="4">
    <source>
        <dbReference type="PROSITE" id="PS50002"/>
    </source>
</evidence>
<feature type="signal peptide" evidence="3">
    <location>
        <begin position="1"/>
        <end position="24"/>
    </location>
</feature>
<evidence type="ECO:0000256" key="1">
    <source>
        <dbReference type="ARBA" id="ARBA00022443"/>
    </source>
</evidence>
<dbReference type="InterPro" id="IPR029498">
    <property type="entry name" value="HeLo_dom"/>
</dbReference>
<dbReference type="eggNOG" id="KOG3875">
    <property type="taxonomic scope" value="Eukaryota"/>
</dbReference>
<evidence type="ECO:0000313" key="6">
    <source>
        <dbReference type="Proteomes" id="UP000019373"/>
    </source>
</evidence>
<dbReference type="AlphaFoldDB" id="U1GLD7"/>
<dbReference type="InterPro" id="IPR038305">
    <property type="entry name" value="HeLo_sf"/>
</dbReference>
<protein>
    <recommendedName>
        <fullName evidence="4">SH3 domain-containing protein</fullName>
    </recommendedName>
</protein>
<dbReference type="InterPro" id="IPR036028">
    <property type="entry name" value="SH3-like_dom_sf"/>
</dbReference>
<organism evidence="5 6">
    <name type="scientific">Endocarpon pusillum (strain Z07020 / HMAS-L-300199)</name>
    <name type="common">Lichen-forming fungus</name>
    <dbReference type="NCBI Taxonomy" id="1263415"/>
    <lineage>
        <taxon>Eukaryota</taxon>
        <taxon>Fungi</taxon>
        <taxon>Dikarya</taxon>
        <taxon>Ascomycota</taxon>
        <taxon>Pezizomycotina</taxon>
        <taxon>Eurotiomycetes</taxon>
        <taxon>Chaetothyriomycetidae</taxon>
        <taxon>Verrucariales</taxon>
        <taxon>Verrucariaceae</taxon>
        <taxon>Endocarpon</taxon>
    </lineage>
</organism>
<sequence>MAEVVGTIASAVTLAALFKLCVEAFDVIHTAQKQAIDLKKLTLKLNIEKCRLYTWGEAMGLTAVVRPSARQPLDSCPYAEIVHEILELILDMFGDSQKLKTKYGCVTIDVKNEVNMDTTLSQRSALQQLSTSFDNFSIKSATQVKKRSLIKTALWAIHDRKKFETLVHEVKGLIDGLQDITKDLGSLVVQEQMIRSRILRINDVRTLDWVAEICESNHPAISDAASLKAESLSEASTFRRGIQHWKENVEGFKDSDGSDTSDFETVIGAMEDMTLSEIKQITFHLLKDMQSMKTYNETQLSAGVNSDADLAVIDPSKLDFYRVLYDYEPGSKVEGGDLKVNKGDLVAVLSKKDLKGNETEWWYCRCRDGRIGYLPSNYLLIIRRRDHRQQQSSSNVTENDELRASNLEQESSAVTDQWWAELGRRADHQFTETNAMLHNIYESERSPQFKKHFGTVENWFKKLSESEQCAALVSLHDLLTQPQMCFLNLHYSDKLPLLWL</sequence>
<dbReference type="Pfam" id="PF07653">
    <property type="entry name" value="SH3_2"/>
    <property type="match status" value="1"/>
</dbReference>
<evidence type="ECO:0000256" key="2">
    <source>
        <dbReference type="PROSITE-ProRule" id="PRU00192"/>
    </source>
</evidence>
<feature type="domain" description="SH3" evidence="4">
    <location>
        <begin position="316"/>
        <end position="384"/>
    </location>
</feature>
<dbReference type="OrthoDB" id="20872at2759"/>
<feature type="chain" id="PRO_5004611931" description="SH3 domain-containing protein" evidence="3">
    <location>
        <begin position="25"/>
        <end position="500"/>
    </location>
</feature>
<keyword evidence="6" id="KW-1185">Reference proteome</keyword>
<dbReference type="PROSITE" id="PS50002">
    <property type="entry name" value="SH3"/>
    <property type="match status" value="1"/>
</dbReference>
<keyword evidence="3" id="KW-0732">Signal</keyword>
<dbReference type="Gene3D" id="1.20.120.1020">
    <property type="entry name" value="Prion-inhibition and propagation, HeLo domain"/>
    <property type="match status" value="1"/>
</dbReference>
<dbReference type="SMART" id="SM00326">
    <property type="entry name" value="SH3"/>
    <property type="match status" value="1"/>
</dbReference>
<evidence type="ECO:0000256" key="3">
    <source>
        <dbReference type="SAM" id="SignalP"/>
    </source>
</evidence>
<dbReference type="RefSeq" id="XP_007801301.1">
    <property type="nucleotide sequence ID" value="XM_007803110.1"/>
</dbReference>
<dbReference type="InterPro" id="IPR001452">
    <property type="entry name" value="SH3_domain"/>
</dbReference>